<proteinExistence type="predicted"/>
<dbReference type="SUPFAM" id="SSF51395">
    <property type="entry name" value="FMN-linked oxidoreductases"/>
    <property type="match status" value="1"/>
</dbReference>
<feature type="domain" description="FMN hydroxy acid dehydrogenase" evidence="5">
    <location>
        <begin position="1"/>
        <end position="294"/>
    </location>
</feature>
<dbReference type="PROSITE" id="PS51349">
    <property type="entry name" value="FMN_HYDROXY_ACID_DH_2"/>
    <property type="match status" value="1"/>
</dbReference>
<dbReference type="AlphaFoldDB" id="W0FNZ1"/>
<organism evidence="6">
    <name type="scientific">uncultured bacterium Contig1578</name>
    <dbReference type="NCBI Taxonomy" id="1393460"/>
    <lineage>
        <taxon>Bacteria</taxon>
        <taxon>environmental samples</taxon>
    </lineage>
</organism>
<name>W0FNZ1_9BACT</name>
<sequence>MSDTGNSNRIARAYLDSLRIETRYMDSVTPTIGFELYGARFSTPIMTAALSHLDHFMFEGAAGALAKGAKAAGAALWYGMADDREIEALAAFGAPMIEIIKPYADREAIYRRIAFAEALGLLAVGIDIDHPFGPDGSPDVVDGEVMAPLQTAELTRICGSTPLPVIVKGVLSVRDAERCLTAGARGLVLSHHNNRVEYALPPVSLLPDIAALMKGRVPLFVDCEIRTGMDAFKALALGATGVCIGRPLMTAIEKGGADGVCDYLNAASAELKKAMACTGCADLAHMDPTVIHGA</sequence>
<dbReference type="GO" id="GO:0016491">
    <property type="term" value="F:oxidoreductase activity"/>
    <property type="evidence" value="ECO:0007669"/>
    <property type="project" value="UniProtKB-KW"/>
</dbReference>
<dbReference type="InterPro" id="IPR037396">
    <property type="entry name" value="FMN_HAD"/>
</dbReference>
<evidence type="ECO:0000259" key="5">
    <source>
        <dbReference type="PROSITE" id="PS51349"/>
    </source>
</evidence>
<dbReference type="EMBL" id="KC246823">
    <property type="protein sequence ID" value="AHF25194.1"/>
    <property type="molecule type" value="Genomic_DNA"/>
</dbReference>
<dbReference type="PANTHER" id="PTHR10578:SF107">
    <property type="entry name" value="2-HYDROXYACID OXIDASE 1"/>
    <property type="match status" value="1"/>
</dbReference>
<keyword evidence="4" id="KW-0560">Oxidoreductase</keyword>
<reference evidence="6" key="1">
    <citation type="journal article" date="2013" name="PLoS ONE">
        <title>Metagenomic insights into the carbohydrate-active enzymes carried by the microorganisms adhering to solid digesta in the rumen of cows.</title>
        <authorList>
            <person name="Wang L."/>
            <person name="Hatem A."/>
            <person name="Catalyurek U.V."/>
            <person name="Morrison M."/>
            <person name="Yu Z."/>
        </authorList>
    </citation>
    <scope>NUCLEOTIDE SEQUENCE</scope>
</reference>
<dbReference type="PANTHER" id="PTHR10578">
    <property type="entry name" value="S -2-HYDROXY-ACID OXIDASE-RELATED"/>
    <property type="match status" value="1"/>
</dbReference>
<evidence type="ECO:0000256" key="1">
    <source>
        <dbReference type="ARBA" id="ARBA00001917"/>
    </source>
</evidence>
<evidence type="ECO:0000256" key="2">
    <source>
        <dbReference type="ARBA" id="ARBA00022630"/>
    </source>
</evidence>
<dbReference type="Pfam" id="PF01070">
    <property type="entry name" value="FMN_dh"/>
    <property type="match status" value="2"/>
</dbReference>
<evidence type="ECO:0000256" key="4">
    <source>
        <dbReference type="ARBA" id="ARBA00023002"/>
    </source>
</evidence>
<evidence type="ECO:0000256" key="3">
    <source>
        <dbReference type="ARBA" id="ARBA00022643"/>
    </source>
</evidence>
<keyword evidence="3" id="KW-0288">FMN</keyword>
<accession>W0FNZ1</accession>
<keyword evidence="2" id="KW-0285">Flavoprotein</keyword>
<dbReference type="InterPro" id="IPR013785">
    <property type="entry name" value="Aldolase_TIM"/>
</dbReference>
<evidence type="ECO:0000313" key="6">
    <source>
        <dbReference type="EMBL" id="AHF25194.1"/>
    </source>
</evidence>
<comment type="cofactor">
    <cofactor evidence="1">
        <name>FMN</name>
        <dbReference type="ChEBI" id="CHEBI:58210"/>
    </cofactor>
</comment>
<dbReference type="InterPro" id="IPR000262">
    <property type="entry name" value="FMN-dep_DH"/>
</dbReference>
<dbReference type="Gene3D" id="3.20.20.70">
    <property type="entry name" value="Aldolase class I"/>
    <property type="match status" value="1"/>
</dbReference>
<protein>
    <submittedName>
        <fullName evidence="6">FMN-dependent alpha-hydroxy acid dehydrogenase</fullName>
    </submittedName>
</protein>